<organism evidence="1">
    <name type="scientific">Serratia marcescens</name>
    <dbReference type="NCBI Taxonomy" id="615"/>
    <lineage>
        <taxon>Bacteria</taxon>
        <taxon>Pseudomonadati</taxon>
        <taxon>Pseudomonadota</taxon>
        <taxon>Gammaproteobacteria</taxon>
        <taxon>Enterobacterales</taxon>
        <taxon>Yersiniaceae</taxon>
        <taxon>Serratia</taxon>
    </lineage>
</organism>
<gene>
    <name evidence="1" type="ORF">pG5A4Y201_09</name>
</gene>
<dbReference type="Gene3D" id="1.10.10.10">
    <property type="entry name" value="Winged helix-like DNA-binding domain superfamily/Winged helix DNA-binding domain"/>
    <property type="match status" value="1"/>
</dbReference>
<dbReference type="AlphaFoldDB" id="A0A0A0R1K8"/>
<sequence length="132" mass="14907">MSEKNSLAALEAKWGKSALSMGWTAVPSALFFLQGTLSISPVAFNVLLNLLTHWWKAHEWPHPSQESLAIRMSVSIRTVQRGLAELETMGLITRRKTSKEHPKYRGRNIYDLTNLVESLNNLAPNIKEKISH</sequence>
<protein>
    <recommendedName>
        <fullName evidence="2">Helix-turn-helix domain-containing protein</fullName>
    </recommendedName>
</protein>
<reference evidence="1" key="1">
    <citation type="submission" date="2014-03" db="EMBL/GenBank/DDBJ databases">
        <authorList>
            <person name="Saikia M."/>
            <person name="Chaudhari Y."/>
            <person name="Khan M."/>
            <person name="Devi D."/>
        </authorList>
    </citation>
    <scope>NUCLEOTIDE SEQUENCE</scope>
    <source>
        <strain evidence="1">A4Y201</strain>
        <plasmid evidence="1">pG5A4Y201</plasmid>
    </source>
</reference>
<geneLocation type="plasmid" evidence="1">
    <name>pG5A4Y201</name>
</geneLocation>
<proteinExistence type="predicted"/>
<dbReference type="EMBL" id="KJ541069">
    <property type="protein sequence ID" value="AIU96784.1"/>
    <property type="molecule type" value="Genomic_DNA"/>
</dbReference>
<reference evidence="1" key="2">
    <citation type="journal article" date="2015" name="Microb. Drug Resist.">
        <title>Complete Sequence of Four Multidrug-Resistant MOBQ1 Plasmids Harboring blaGES-5 Isolated from Escherichia coli and Serratia marcescens Persisting in a Hospital in Canada.</title>
        <authorList>
            <consortium name="Canadian Nosocomial Infection Surveillance Program"/>
            <person name="Boyd D."/>
            <person name="Taylor G."/>
            <person name="Fuller J."/>
            <person name="Bryce E."/>
            <person name="Embree J."/>
            <person name="Gravel D."/>
            <person name="Katz K."/>
            <person name="Kibsey P."/>
            <person name="Kuhn M."/>
            <person name="Langley J."/>
            <person name="Mataseje L."/>
            <person name="Mitchell R."/>
            <person name="Roscoe D."/>
            <person name="Simor A."/>
            <person name="Thomas E."/>
            <person name="Turgeon N."/>
            <person name="Mulvey M."/>
        </authorList>
    </citation>
    <scope>NUCLEOTIDE SEQUENCE</scope>
    <source>
        <strain evidence="1">A4Y201</strain>
        <plasmid evidence="1">pG5A4Y201</plasmid>
    </source>
</reference>
<dbReference type="InterPro" id="IPR036388">
    <property type="entry name" value="WH-like_DNA-bd_sf"/>
</dbReference>
<accession>A0A0A0R1K8</accession>
<dbReference type="SUPFAM" id="SSF46785">
    <property type="entry name" value="Winged helix' DNA-binding domain"/>
    <property type="match status" value="1"/>
</dbReference>
<dbReference type="Pfam" id="PF13730">
    <property type="entry name" value="HTH_36"/>
    <property type="match status" value="1"/>
</dbReference>
<name>A0A0A0R1K8_SERMA</name>
<evidence type="ECO:0000313" key="1">
    <source>
        <dbReference type="EMBL" id="AIU96784.1"/>
    </source>
</evidence>
<dbReference type="InterPro" id="IPR036390">
    <property type="entry name" value="WH_DNA-bd_sf"/>
</dbReference>
<keyword evidence="1" id="KW-0614">Plasmid</keyword>
<dbReference type="RefSeq" id="WP_172685805.1">
    <property type="nucleotide sequence ID" value="NZ_KJ541069.1"/>
</dbReference>
<evidence type="ECO:0008006" key="2">
    <source>
        <dbReference type="Google" id="ProtNLM"/>
    </source>
</evidence>